<reference evidence="3 4" key="1">
    <citation type="journal article" date="2019" name="Int. J. Syst. Evol. Microbiol.">
        <title>The Draft Whole-Genome Sequence of the Antibiotic Producer Empedobacter haloabium ATCC 31962 Provides Indications for Its Taxonomic Reclassification.</title>
        <authorList>
            <person name="Miess H."/>
            <person name="Arlt P."/>
            <person name="Apel A.K."/>
            <person name="Weber T."/>
            <person name="Nieselt K."/>
            <person name="Hanssen F."/>
            <person name="Czemmel S."/>
            <person name="Nahnsen S."/>
            <person name="Gross H."/>
        </authorList>
    </citation>
    <scope>NUCLEOTIDE SEQUENCE [LARGE SCALE GENOMIC DNA]</scope>
    <source>
        <strain evidence="3 4">ATCC 31962</strain>
    </source>
</reference>
<evidence type="ECO:0000259" key="2">
    <source>
        <dbReference type="Pfam" id="PF21522"/>
    </source>
</evidence>
<dbReference type="EMBL" id="CP136508">
    <property type="protein sequence ID" value="WUR15376.1"/>
    <property type="molecule type" value="Genomic_DNA"/>
</dbReference>
<evidence type="ECO:0000313" key="3">
    <source>
        <dbReference type="EMBL" id="WUR15376.1"/>
    </source>
</evidence>
<dbReference type="NCBIfam" id="TIGR03739">
    <property type="entry name" value="PRTRC_D"/>
    <property type="match status" value="1"/>
</dbReference>
<proteinExistence type="predicted"/>
<evidence type="ECO:0000313" key="4">
    <source>
        <dbReference type="Proteomes" id="UP000321323"/>
    </source>
</evidence>
<dbReference type="InterPro" id="IPR022389">
    <property type="entry name" value="PRTRC_protein-D"/>
</dbReference>
<dbReference type="CDD" id="cd10227">
    <property type="entry name" value="ASKHA_NBD_ParM-like"/>
    <property type="match status" value="1"/>
</dbReference>
<accession>A0ABZ1UTL9</accession>
<feature type="domain" description="Actin homologue MreB-like C-terminal" evidence="2">
    <location>
        <begin position="248"/>
        <end position="368"/>
    </location>
</feature>
<dbReference type="InterPro" id="IPR043129">
    <property type="entry name" value="ATPase_NBD"/>
</dbReference>
<name>A0ABZ1UTL9_9BURK</name>
<evidence type="ECO:0000259" key="1">
    <source>
        <dbReference type="Pfam" id="PF17989"/>
    </source>
</evidence>
<gene>
    <name evidence="3" type="ORF">E7V67_009825</name>
</gene>
<dbReference type="Proteomes" id="UP000321323">
    <property type="component" value="Chromosome"/>
</dbReference>
<sequence length="417" mass="46265">MQSHSAPCRHAHSFSVADAGIRKQIAALPGRYRYVADREWRLKKRVFAAVTLRCRAVSFGRMLTMEVNVNRIVRAVDVGRGNVKFIATVSGVDFKCEMFPAEAHPTEVLPEQDGWSARRKTVGIPIGKLIYEVGPDVALAADVFNAAVLQHDRYCESDEYLALLLGAIHYMDVPVIDLLIVGLPVATFKLRKVVTALERRLTGQHALGGTRSVTVAKAKAVPQPVGALMSYGLLQNRLAEVRKERSLIVDPGRRTFDWLVTQGMQQIEKRSHSVNRGMFDVLQSIADGIGRSTSSQFRDFDAIDIALRTRKRPVVFQSEYDIEQHLPLARKIPEQAVAEMMRYVGDAGDIKNILLVGGGAFFFKPALKAAFPRHAIHEIKDPLFANVRGFQYAGIDLARSLCSQHAEVMALPTLEAP</sequence>
<dbReference type="SUPFAM" id="SSF53067">
    <property type="entry name" value="Actin-like ATPase domain"/>
    <property type="match status" value="2"/>
</dbReference>
<keyword evidence="4" id="KW-1185">Reference proteome</keyword>
<dbReference type="InterPro" id="IPR049067">
    <property type="entry name" value="MreB-like_C"/>
</dbReference>
<feature type="domain" description="Actin-like protein N-terminal" evidence="1">
    <location>
        <begin position="75"/>
        <end position="226"/>
    </location>
</feature>
<dbReference type="Pfam" id="PF17989">
    <property type="entry name" value="ALP_N"/>
    <property type="match status" value="1"/>
</dbReference>
<dbReference type="Gene3D" id="3.30.420.40">
    <property type="match status" value="2"/>
</dbReference>
<dbReference type="Pfam" id="PF21522">
    <property type="entry name" value="MreB-like_C"/>
    <property type="match status" value="1"/>
</dbReference>
<dbReference type="InterPro" id="IPR040607">
    <property type="entry name" value="ALP_N"/>
</dbReference>
<protein>
    <submittedName>
        <fullName evidence="3">PRTRC system protein D</fullName>
    </submittedName>
</protein>
<organism evidence="3 4">
    <name type="scientific">[Empedobacter] haloabium</name>
    <dbReference type="NCBI Taxonomy" id="592317"/>
    <lineage>
        <taxon>Bacteria</taxon>
        <taxon>Pseudomonadati</taxon>
        <taxon>Pseudomonadota</taxon>
        <taxon>Betaproteobacteria</taxon>
        <taxon>Burkholderiales</taxon>
        <taxon>Oxalobacteraceae</taxon>
        <taxon>Telluria group</taxon>
        <taxon>Telluria group incertae sedis</taxon>
    </lineage>
</organism>